<gene>
    <name evidence="9 11" type="primary">aroA</name>
    <name evidence="11" type="ORF">C7K55_02900</name>
</gene>
<feature type="binding site" evidence="9">
    <location>
        <position position="59"/>
    </location>
    <ligand>
        <name>3-phosphoshikimate</name>
        <dbReference type="ChEBI" id="CHEBI:145989"/>
    </ligand>
</feature>
<keyword evidence="12" id="KW-1185">Reference proteome</keyword>
<dbReference type="Proteomes" id="UP000243002">
    <property type="component" value="Unassembled WGS sequence"/>
</dbReference>
<dbReference type="GO" id="GO:0005737">
    <property type="term" value="C:cytoplasm"/>
    <property type="evidence" value="ECO:0007669"/>
    <property type="project" value="UniProtKB-SubCell"/>
</dbReference>
<feature type="binding site" evidence="9">
    <location>
        <position position="54"/>
    </location>
    <ligand>
        <name>3-phosphoshikimate</name>
        <dbReference type="ChEBI" id="CHEBI:145989"/>
    </ligand>
</feature>
<comment type="caution">
    <text evidence="11">The sequence shown here is derived from an EMBL/GenBank/DDBJ whole genome shotgun (WGS) entry which is preliminary data.</text>
</comment>
<feature type="binding site" evidence="9">
    <location>
        <position position="204"/>
    </location>
    <ligand>
        <name>3-phosphoshikimate</name>
        <dbReference type="ChEBI" id="CHEBI:145989"/>
    </ligand>
</feature>
<feature type="binding site" evidence="9">
    <location>
        <position position="157"/>
    </location>
    <ligand>
        <name>phosphoenolpyruvate</name>
        <dbReference type="ChEBI" id="CHEBI:58702"/>
    </ligand>
</feature>
<keyword evidence="7 9" id="KW-0057">Aromatic amino acid biosynthesis</keyword>
<evidence type="ECO:0000313" key="11">
    <source>
        <dbReference type="EMBL" id="PSJ06921.1"/>
    </source>
</evidence>
<dbReference type="InterPro" id="IPR036968">
    <property type="entry name" value="Enolpyruvate_Tfrase_sf"/>
</dbReference>
<feature type="binding site" evidence="9">
    <location>
        <position position="54"/>
    </location>
    <ligand>
        <name>phosphoenolpyruvate</name>
        <dbReference type="ChEBI" id="CHEBI:58702"/>
    </ligand>
</feature>
<evidence type="ECO:0000256" key="2">
    <source>
        <dbReference type="ARBA" id="ARBA00004811"/>
    </source>
</evidence>
<feature type="binding site" evidence="9">
    <location>
        <position position="353"/>
    </location>
    <ligand>
        <name>3-phosphoshikimate</name>
        <dbReference type="ChEBI" id="CHEBI:145989"/>
    </ligand>
</feature>
<dbReference type="PROSITE" id="PS00104">
    <property type="entry name" value="EPSP_SYNTHASE_1"/>
    <property type="match status" value="1"/>
</dbReference>
<comment type="similarity">
    <text evidence="3 9">Belongs to the EPSP synthase family.</text>
</comment>
<dbReference type="GO" id="GO:0009423">
    <property type="term" value="P:chorismate biosynthetic process"/>
    <property type="evidence" value="ECO:0007669"/>
    <property type="project" value="UniProtKB-UniRule"/>
</dbReference>
<dbReference type="SUPFAM" id="SSF55205">
    <property type="entry name" value="EPT/RTPC-like"/>
    <property type="match status" value="1"/>
</dbReference>
<dbReference type="GO" id="GO:0003866">
    <property type="term" value="F:3-phosphoshikimate 1-carboxyvinyltransferase activity"/>
    <property type="evidence" value="ECO:0007669"/>
    <property type="project" value="UniProtKB-UniRule"/>
</dbReference>
<comment type="caution">
    <text evidence="9">Lacks conserved residue(s) required for the propagation of feature annotation.</text>
</comment>
<dbReference type="FunFam" id="3.65.10.10:FF:000006">
    <property type="entry name" value="3-phosphoshikimate 1-carboxyvinyltransferase"/>
    <property type="match status" value="1"/>
</dbReference>
<evidence type="ECO:0000256" key="7">
    <source>
        <dbReference type="ARBA" id="ARBA00023141"/>
    </source>
</evidence>
<dbReference type="PROSITE" id="PS00885">
    <property type="entry name" value="EPSP_SYNTHASE_2"/>
    <property type="match status" value="1"/>
</dbReference>
<accession>A0A2P7N0G6</accession>
<dbReference type="UniPathway" id="UPA00053">
    <property type="reaction ID" value="UER00089"/>
</dbReference>
<dbReference type="EC" id="2.5.1.19" evidence="9"/>
<dbReference type="Gene3D" id="3.65.10.10">
    <property type="entry name" value="Enolpyruvate transferase domain"/>
    <property type="match status" value="2"/>
</dbReference>
<evidence type="ECO:0000259" key="10">
    <source>
        <dbReference type="Pfam" id="PF00275"/>
    </source>
</evidence>
<dbReference type="GO" id="GO:0009073">
    <property type="term" value="P:aromatic amino acid family biosynthetic process"/>
    <property type="evidence" value="ECO:0007669"/>
    <property type="project" value="UniProtKB-KW"/>
</dbReference>
<dbReference type="CDD" id="cd01556">
    <property type="entry name" value="EPSP_synthase"/>
    <property type="match status" value="1"/>
</dbReference>
<comment type="subcellular location">
    <subcellularLocation>
        <location evidence="9">Cytoplasm</location>
    </subcellularLocation>
</comment>
<dbReference type="PANTHER" id="PTHR21090:SF5">
    <property type="entry name" value="PENTAFUNCTIONAL AROM POLYPEPTIDE"/>
    <property type="match status" value="1"/>
</dbReference>
<feature type="binding site" evidence="9">
    <location>
        <position position="202"/>
    </location>
    <ligand>
        <name>3-phosphoshikimate</name>
        <dbReference type="ChEBI" id="CHEBI:145989"/>
    </ligand>
</feature>
<sequence length="469" mass="48515">MPLARLWISRAAARSIGSANCRHCFVAHSAANSAPLSLPGGGTLVGTVQVPGDKSISHRALLFGAIAEGETRIEGLLPAEDPLSTAACLRAMGVEVSPIQAGQPVTVQGAGLDGFQEPGDVLDCGNSGTTMRLMLGLLAGRVGRHFVLTGDGSLRGRPMRRVGAPLAQMGAQIGGRGDGNFAPLAVQGQPLRGTTIHTPVASAQVKSAILLAALTAEGPTTVIEPAQSRDHSERMLRSFGAELSVGGAGNTVVTLIPGQTLRGQAVVVPGDISSAAFWLVAGAITPGAEITVQNVGLNPSRTGILEVLEQMGAQISVLNRRDVAGEPVGDLRVCHGPLQAFDIGGELIPRLVDEIPVLAVAACCAEGISRIRDAEELRVKETDRLAVMARQLGAMGGRIEEFADGMTINGCTELHGAEVDSETDHRVAMSLAVAAGIARGDTLLHRPEAAAVSYPGFWDDLTRLKQQAG</sequence>
<evidence type="ECO:0000256" key="1">
    <source>
        <dbReference type="ARBA" id="ARBA00002174"/>
    </source>
</evidence>
<keyword evidence="5 9" id="KW-0028">Amino-acid biosynthesis</keyword>
<evidence type="ECO:0000256" key="5">
    <source>
        <dbReference type="ARBA" id="ARBA00022605"/>
    </source>
</evidence>
<evidence type="ECO:0000256" key="3">
    <source>
        <dbReference type="ARBA" id="ARBA00009948"/>
    </source>
</evidence>
<proteinExistence type="inferred from homology"/>
<dbReference type="InterPro" id="IPR013792">
    <property type="entry name" value="RNA3'P_cycl/enolpyr_Trfase_a/b"/>
</dbReference>
<comment type="catalytic activity">
    <reaction evidence="8">
        <text>3-phosphoshikimate + phosphoenolpyruvate = 5-O-(1-carboxyvinyl)-3-phosphoshikimate + phosphate</text>
        <dbReference type="Rhea" id="RHEA:21256"/>
        <dbReference type="ChEBI" id="CHEBI:43474"/>
        <dbReference type="ChEBI" id="CHEBI:57701"/>
        <dbReference type="ChEBI" id="CHEBI:58702"/>
        <dbReference type="ChEBI" id="CHEBI:145989"/>
        <dbReference type="EC" id="2.5.1.19"/>
    </reaction>
    <physiologicalReaction direction="left-to-right" evidence="8">
        <dbReference type="Rhea" id="RHEA:21257"/>
    </physiologicalReaction>
</comment>
<evidence type="ECO:0000256" key="9">
    <source>
        <dbReference type="HAMAP-Rule" id="MF_00210"/>
    </source>
</evidence>
<evidence type="ECO:0000256" key="4">
    <source>
        <dbReference type="ARBA" id="ARBA00022490"/>
    </source>
</evidence>
<protein>
    <recommendedName>
        <fullName evidence="9">3-phosphoshikimate 1-carboxyvinyltransferase</fullName>
        <ecNumber evidence="9">2.5.1.19</ecNumber>
    </recommendedName>
    <alternativeName>
        <fullName evidence="9">5-enolpyruvylshikimate-3-phosphate synthase</fullName>
        <shortName evidence="9">EPSP synthase</shortName>
        <shortName evidence="9">EPSPS</shortName>
    </alternativeName>
</protein>
<dbReference type="PANTHER" id="PTHR21090">
    <property type="entry name" value="AROM/DEHYDROQUINATE SYNTHASE"/>
    <property type="match status" value="1"/>
</dbReference>
<feature type="active site" description="Proton acceptor" evidence="9">
    <location>
        <position position="353"/>
    </location>
</feature>
<name>A0A2P7N0G6_9CYAN</name>
<feature type="domain" description="Enolpyruvate transferase" evidence="10">
    <location>
        <begin position="41"/>
        <end position="461"/>
    </location>
</feature>
<feature type="binding site" evidence="9">
    <location>
        <position position="128"/>
    </location>
    <ligand>
        <name>phosphoenolpyruvate</name>
        <dbReference type="ChEBI" id="CHEBI:58702"/>
    </ligand>
</feature>
<keyword evidence="4 9" id="KW-0963">Cytoplasm</keyword>
<organism evidence="11 12">
    <name type="scientific">Cyanobium usitatum str. Tous</name>
    <dbReference type="NCBI Taxonomy" id="2116684"/>
    <lineage>
        <taxon>Bacteria</taxon>
        <taxon>Bacillati</taxon>
        <taxon>Cyanobacteriota</taxon>
        <taxon>Cyanophyceae</taxon>
        <taxon>Synechococcales</taxon>
        <taxon>Prochlorococcaceae</taxon>
        <taxon>Cyanobium</taxon>
    </lineage>
</organism>
<evidence type="ECO:0000256" key="6">
    <source>
        <dbReference type="ARBA" id="ARBA00022679"/>
    </source>
</evidence>
<dbReference type="FunFam" id="3.65.10.10:FF:000005">
    <property type="entry name" value="3-phosphoshikimate 1-carboxyvinyltransferase"/>
    <property type="match status" value="1"/>
</dbReference>
<dbReference type="GO" id="GO:0008652">
    <property type="term" value="P:amino acid biosynthetic process"/>
    <property type="evidence" value="ECO:0007669"/>
    <property type="project" value="UniProtKB-KW"/>
</dbReference>
<comment type="pathway">
    <text evidence="2 9">Metabolic intermediate biosynthesis; chorismate biosynthesis; chorismate from D-erythrose 4-phosphate and phosphoenolpyruvate: step 6/7.</text>
</comment>
<evidence type="ECO:0000313" key="12">
    <source>
        <dbReference type="Proteomes" id="UP000243002"/>
    </source>
</evidence>
<dbReference type="EMBL" id="PXXO01000002">
    <property type="protein sequence ID" value="PSJ06921.1"/>
    <property type="molecule type" value="Genomic_DNA"/>
</dbReference>
<feature type="binding site" evidence="9">
    <location>
        <position position="55"/>
    </location>
    <ligand>
        <name>3-phosphoshikimate</name>
        <dbReference type="ChEBI" id="CHEBI:145989"/>
    </ligand>
</feature>
<dbReference type="HAMAP" id="MF_00210">
    <property type="entry name" value="EPSP_synth"/>
    <property type="match status" value="1"/>
</dbReference>
<dbReference type="PIRSF" id="PIRSF000505">
    <property type="entry name" value="EPSPS"/>
    <property type="match status" value="1"/>
</dbReference>
<dbReference type="Pfam" id="PF00275">
    <property type="entry name" value="EPSP_synthase"/>
    <property type="match status" value="1"/>
</dbReference>
<comment type="function">
    <text evidence="1 9">Catalyzes the transfer of the enolpyruvyl moiety of phosphoenolpyruvate (PEP) to the 5-hydroxyl of shikimate-3-phosphate (S3P) to produce enolpyruvyl shikimate-3-phosphate and inorganic phosphate.</text>
</comment>
<dbReference type="OrthoDB" id="9809920at2"/>
<feature type="binding site" evidence="9">
    <location>
        <position position="384"/>
    </location>
    <ligand>
        <name>phosphoenolpyruvate</name>
        <dbReference type="ChEBI" id="CHEBI:58702"/>
    </ligand>
</feature>
<dbReference type="InterPro" id="IPR001986">
    <property type="entry name" value="Enolpyruvate_Tfrase_dom"/>
</dbReference>
<comment type="subunit">
    <text evidence="9">Monomer.</text>
</comment>
<reference evidence="11 12" key="1">
    <citation type="journal article" date="2018" name="Environ. Microbiol.">
        <title>Ecological and genomic features of two widespread freshwater picocyanobacteria.</title>
        <authorList>
            <person name="Cabello-Yeves P.J."/>
            <person name="Picazo A."/>
            <person name="Camacho A."/>
            <person name="Callieri C."/>
            <person name="Rosselli R."/>
            <person name="Roda-Garcia J.J."/>
            <person name="Coutinho F.H."/>
            <person name="Rodriguez-Valera F."/>
        </authorList>
    </citation>
    <scope>NUCLEOTIDE SEQUENCE [LARGE SCALE GENOMIC DNA]</scope>
    <source>
        <strain evidence="11 12">Tous</strain>
    </source>
</reference>
<dbReference type="NCBIfam" id="TIGR01356">
    <property type="entry name" value="aroA"/>
    <property type="match status" value="1"/>
</dbReference>
<feature type="binding site" evidence="9">
    <location>
        <position position="204"/>
    </location>
    <ligand>
        <name>phosphoenolpyruvate</name>
        <dbReference type="ChEBI" id="CHEBI:58702"/>
    </ligand>
</feature>
<dbReference type="InterPro" id="IPR023193">
    <property type="entry name" value="EPSP_synthase_CS"/>
</dbReference>
<feature type="binding site" evidence="9">
    <location>
        <position position="426"/>
    </location>
    <ligand>
        <name>phosphoenolpyruvate</name>
        <dbReference type="ChEBI" id="CHEBI:58702"/>
    </ligand>
</feature>
<evidence type="ECO:0000256" key="8">
    <source>
        <dbReference type="ARBA" id="ARBA00044633"/>
    </source>
</evidence>
<dbReference type="InterPro" id="IPR006264">
    <property type="entry name" value="EPSP_synthase"/>
</dbReference>
<keyword evidence="6 9" id="KW-0808">Transferase</keyword>
<feature type="binding site" evidence="9">
    <location>
        <position position="380"/>
    </location>
    <ligand>
        <name>3-phosphoshikimate</name>
        <dbReference type="ChEBI" id="CHEBI:145989"/>
    </ligand>
</feature>
<dbReference type="AlphaFoldDB" id="A0A2P7N0G6"/>